<feature type="active site" evidence="5">
    <location>
        <position position="456"/>
    </location>
</feature>
<comment type="similarity">
    <text evidence="4">Belongs to the peptidase C1 family.</text>
</comment>
<feature type="active site" evidence="5">
    <location>
        <position position="87"/>
    </location>
</feature>
<dbReference type="Gene3D" id="3.90.70.10">
    <property type="entry name" value="Cysteine proteinases"/>
    <property type="match status" value="2"/>
</dbReference>
<evidence type="ECO:0000256" key="2">
    <source>
        <dbReference type="ARBA" id="ARBA00022801"/>
    </source>
</evidence>
<dbReference type="PROSITE" id="PS00139">
    <property type="entry name" value="THIOL_PROTEASE_CYS"/>
    <property type="match status" value="1"/>
</dbReference>
<dbReference type="AlphaFoldDB" id="A0A261F0J0"/>
<keyword evidence="3 4" id="KW-0788">Thiol protease</keyword>
<evidence type="ECO:0000256" key="6">
    <source>
        <dbReference type="SAM" id="MobiDB-lite"/>
    </source>
</evidence>
<keyword evidence="8" id="KW-1185">Reference proteome</keyword>
<evidence type="ECO:0000256" key="5">
    <source>
        <dbReference type="PIRSR" id="PIRSR005700-1"/>
    </source>
</evidence>
<dbReference type="InterPro" id="IPR038765">
    <property type="entry name" value="Papain-like_cys_pep_sf"/>
</dbReference>
<organism evidence="7 8">
    <name type="scientific">Pseudoscardovia radai</name>
    <dbReference type="NCBI Taxonomy" id="987066"/>
    <lineage>
        <taxon>Bacteria</taxon>
        <taxon>Bacillati</taxon>
        <taxon>Actinomycetota</taxon>
        <taxon>Actinomycetes</taxon>
        <taxon>Bifidobacteriales</taxon>
        <taxon>Bifidobacteriaceae</taxon>
        <taxon>Pseudoscardovia</taxon>
    </lineage>
</organism>
<dbReference type="GO" id="GO:0005737">
    <property type="term" value="C:cytoplasm"/>
    <property type="evidence" value="ECO:0007669"/>
    <property type="project" value="TreeGrafter"/>
</dbReference>
<evidence type="ECO:0000256" key="3">
    <source>
        <dbReference type="ARBA" id="ARBA00022807"/>
    </source>
</evidence>
<feature type="compositionally biased region" description="Basic and acidic residues" evidence="6">
    <location>
        <begin position="261"/>
        <end position="273"/>
    </location>
</feature>
<dbReference type="InterPro" id="IPR025660">
    <property type="entry name" value="Pept_his_AS"/>
</dbReference>
<feature type="region of interest" description="Disordered" evidence="6">
    <location>
        <begin position="245"/>
        <end position="306"/>
    </location>
</feature>
<dbReference type="GO" id="GO:0006508">
    <property type="term" value="P:proteolysis"/>
    <property type="evidence" value="ECO:0007669"/>
    <property type="project" value="UniProtKB-KW"/>
</dbReference>
<dbReference type="InterPro" id="IPR000169">
    <property type="entry name" value="Pept_cys_AS"/>
</dbReference>
<dbReference type="EMBL" id="MWWR01000003">
    <property type="protein sequence ID" value="OZG52608.1"/>
    <property type="molecule type" value="Genomic_DNA"/>
</dbReference>
<dbReference type="Pfam" id="PF03051">
    <property type="entry name" value="Peptidase_C1_2"/>
    <property type="match status" value="2"/>
</dbReference>
<dbReference type="OrthoDB" id="1111399at2"/>
<feature type="active site" evidence="5">
    <location>
        <position position="434"/>
    </location>
</feature>
<dbReference type="PANTHER" id="PTHR10363">
    <property type="entry name" value="BLEOMYCIN HYDROLASE"/>
    <property type="match status" value="1"/>
</dbReference>
<dbReference type="GO" id="GO:0043418">
    <property type="term" value="P:homocysteine catabolic process"/>
    <property type="evidence" value="ECO:0007669"/>
    <property type="project" value="TreeGrafter"/>
</dbReference>
<feature type="region of interest" description="Disordered" evidence="6">
    <location>
        <begin position="1"/>
        <end position="24"/>
    </location>
</feature>
<dbReference type="PANTHER" id="PTHR10363:SF2">
    <property type="entry name" value="BLEOMYCIN HYDROLASE"/>
    <property type="match status" value="1"/>
</dbReference>
<dbReference type="CDD" id="cd00585">
    <property type="entry name" value="Peptidase_C1B"/>
    <property type="match status" value="1"/>
</dbReference>
<protein>
    <recommendedName>
        <fullName evidence="4">Aminopeptidase</fullName>
    </recommendedName>
</protein>
<evidence type="ECO:0000256" key="1">
    <source>
        <dbReference type="ARBA" id="ARBA00022670"/>
    </source>
</evidence>
<dbReference type="InterPro" id="IPR004134">
    <property type="entry name" value="Peptidase_C1B"/>
</dbReference>
<proteinExistence type="inferred from homology"/>
<dbReference type="Proteomes" id="UP000216725">
    <property type="component" value="Unassembled WGS sequence"/>
</dbReference>
<gene>
    <name evidence="7" type="ORF">PSRA_0340</name>
</gene>
<dbReference type="RefSeq" id="WP_094660137.1">
    <property type="nucleotide sequence ID" value="NZ_MWWR01000003.1"/>
</dbReference>
<dbReference type="GO" id="GO:0009636">
    <property type="term" value="P:response to toxic substance"/>
    <property type="evidence" value="ECO:0007669"/>
    <property type="project" value="TreeGrafter"/>
</dbReference>
<comment type="caution">
    <text evidence="7">The sequence shown here is derived from an EMBL/GenBank/DDBJ whole genome shotgun (WGS) entry which is preliminary data.</text>
</comment>
<feature type="compositionally biased region" description="Low complexity" evidence="6">
    <location>
        <begin position="276"/>
        <end position="293"/>
    </location>
</feature>
<reference evidence="7 8" key="1">
    <citation type="journal article" date="2017" name="BMC Genomics">
        <title>Comparative genomic and phylogenomic analyses of the Bifidobacteriaceae family.</title>
        <authorList>
            <person name="Lugli G.A."/>
            <person name="Milani C."/>
            <person name="Turroni F."/>
            <person name="Duranti S."/>
            <person name="Mancabelli L."/>
            <person name="Mangifesta M."/>
            <person name="Ferrario C."/>
            <person name="Modesto M."/>
            <person name="Mattarelli P."/>
            <person name="Jiri K."/>
            <person name="van Sinderen D."/>
            <person name="Ventura M."/>
        </authorList>
    </citation>
    <scope>NUCLEOTIDE SEQUENCE [LARGE SCALE GENOMIC DNA]</scope>
    <source>
        <strain evidence="7 8">DSM 24742</strain>
    </source>
</reference>
<keyword evidence="2 4" id="KW-0378">Hydrolase</keyword>
<evidence type="ECO:0000313" key="8">
    <source>
        <dbReference type="Proteomes" id="UP000216725"/>
    </source>
</evidence>
<sequence>MTDDTNTNPDTNATTAPSNTTVTPDDISRYSLAFESDRANRVAANAAVSNGVLAAATSYRGVRDLPRDFNVQLKQGSITNQRRSGRCWMFASLNTLRYEVMHRWNLDDFEFSENYLFFWDKIEKANVYLENVLATLDEPTDSRTFEVINEGPVDDGGWWQMFVNLADKYGLVPKSAYPESANSMDSDAFVQYLNTVLRGFAARLREAHAQGADMARLRQMKDDDMAVVYRMTAIALGEPPTHFEFTARTKGDADDGEAAEDVEKNGGEKKADDSADAGADAASADDSAAPAPKDGTENYDGTDRSGIIHEESITPLEFMHKYVPVSPDDFVTLCNAPMDRTPFGKRYAIKWSTNVAGTEQMTFVNVPMDTLRDAAVRQLEAGHPLWFACDCMQFALRGKGIFDPATVRVDELFGIELPYEKGEAIEYGDAPSNHAMTLTGVNLDADGRPNRWKVENSWGKTAGEDGYFVASNDWFDRYVTELVVRTDLLDDATRAILGTPVVEVEPWEPLTRPCE</sequence>
<dbReference type="PROSITE" id="PS00639">
    <property type="entry name" value="THIOL_PROTEASE_HIS"/>
    <property type="match status" value="1"/>
</dbReference>
<keyword evidence="1 4" id="KW-0645">Protease</keyword>
<accession>A0A261F0J0</accession>
<evidence type="ECO:0000256" key="4">
    <source>
        <dbReference type="PIRNR" id="PIRNR005700"/>
    </source>
</evidence>
<keyword evidence="4 7" id="KW-0031">Aminopeptidase</keyword>
<evidence type="ECO:0000313" key="7">
    <source>
        <dbReference type="EMBL" id="OZG52608.1"/>
    </source>
</evidence>
<name>A0A261F0J0_9BIFI</name>
<dbReference type="PIRSF" id="PIRSF005700">
    <property type="entry name" value="PepC"/>
    <property type="match status" value="1"/>
</dbReference>
<dbReference type="SUPFAM" id="SSF54001">
    <property type="entry name" value="Cysteine proteinases"/>
    <property type="match status" value="1"/>
</dbReference>
<dbReference type="GO" id="GO:0070005">
    <property type="term" value="F:cysteine-type aminopeptidase activity"/>
    <property type="evidence" value="ECO:0007669"/>
    <property type="project" value="InterPro"/>
</dbReference>